<feature type="region of interest" description="Disordered" evidence="8">
    <location>
        <begin position="38"/>
        <end position="61"/>
    </location>
</feature>
<dbReference type="SMART" id="SM00304">
    <property type="entry name" value="HAMP"/>
    <property type="match status" value="2"/>
</dbReference>
<evidence type="ECO:0000313" key="12">
    <source>
        <dbReference type="EMBL" id="BAO83801.1"/>
    </source>
</evidence>
<protein>
    <submittedName>
        <fullName evidence="12">Methyl-accepting chemotaxis protein</fullName>
    </submittedName>
</protein>
<dbReference type="InterPro" id="IPR004089">
    <property type="entry name" value="MCPsignal_dom"/>
</dbReference>
<comment type="subcellular location">
    <subcellularLocation>
        <location evidence="1">Membrane</location>
        <topology evidence="1">Multi-pass membrane protein</topology>
    </subcellularLocation>
</comment>
<evidence type="ECO:0000259" key="11">
    <source>
        <dbReference type="PROSITE" id="PS50885"/>
    </source>
</evidence>
<accession>A0A060NMQ2</accession>
<evidence type="ECO:0000259" key="10">
    <source>
        <dbReference type="PROSITE" id="PS50111"/>
    </source>
</evidence>
<feature type="domain" description="Methyl-accepting transducer" evidence="10">
    <location>
        <begin position="223"/>
        <end position="459"/>
    </location>
</feature>
<dbReference type="GO" id="GO:0016020">
    <property type="term" value="C:membrane"/>
    <property type="evidence" value="ECO:0007669"/>
    <property type="project" value="UniProtKB-SubCell"/>
</dbReference>
<evidence type="ECO:0000256" key="1">
    <source>
        <dbReference type="ARBA" id="ARBA00004141"/>
    </source>
</evidence>
<evidence type="ECO:0000256" key="8">
    <source>
        <dbReference type="SAM" id="MobiDB-lite"/>
    </source>
</evidence>
<dbReference type="Pfam" id="PF00015">
    <property type="entry name" value="MCPsignal"/>
    <property type="match status" value="1"/>
</dbReference>
<evidence type="ECO:0000256" key="2">
    <source>
        <dbReference type="ARBA" id="ARBA00022692"/>
    </source>
</evidence>
<dbReference type="SMART" id="SM00283">
    <property type="entry name" value="MA"/>
    <property type="match status" value="1"/>
</dbReference>
<dbReference type="GO" id="GO:0007165">
    <property type="term" value="P:signal transduction"/>
    <property type="evidence" value="ECO:0007669"/>
    <property type="project" value="UniProtKB-KW"/>
</dbReference>
<dbReference type="PANTHER" id="PTHR32089">
    <property type="entry name" value="METHYL-ACCEPTING CHEMOTAXIS PROTEIN MCPB"/>
    <property type="match status" value="1"/>
</dbReference>
<dbReference type="InterPro" id="IPR003660">
    <property type="entry name" value="HAMP_dom"/>
</dbReference>
<evidence type="ECO:0000256" key="6">
    <source>
        <dbReference type="ARBA" id="ARBA00029447"/>
    </source>
</evidence>
<organism evidence="12 13">
    <name type="scientific">Serpentinimonas maccroryi</name>
    <dbReference type="NCBI Taxonomy" id="1458426"/>
    <lineage>
        <taxon>Bacteria</taxon>
        <taxon>Pseudomonadati</taxon>
        <taxon>Pseudomonadota</taxon>
        <taxon>Betaproteobacteria</taxon>
        <taxon>Burkholderiales</taxon>
        <taxon>Comamonadaceae</taxon>
        <taxon>Serpentinimonas</taxon>
    </lineage>
</organism>
<feature type="domain" description="HAMP" evidence="11">
    <location>
        <begin position="167"/>
        <end position="218"/>
    </location>
</feature>
<evidence type="ECO:0000256" key="7">
    <source>
        <dbReference type="PROSITE-ProRule" id="PRU00284"/>
    </source>
</evidence>
<keyword evidence="4 9" id="KW-0472">Membrane</keyword>
<comment type="similarity">
    <text evidence="6">Belongs to the methyl-accepting chemotaxis (MCP) protein family.</text>
</comment>
<dbReference type="KEGG" id="cbab:SMCB_1573"/>
<dbReference type="SUPFAM" id="SSF58104">
    <property type="entry name" value="Methyl-accepting chemotaxis protein (MCP) signaling domain"/>
    <property type="match status" value="1"/>
</dbReference>
<dbReference type="HOGENOM" id="CLU_000445_107_18_4"/>
<dbReference type="Gene3D" id="1.10.287.950">
    <property type="entry name" value="Methyl-accepting chemotaxis protein"/>
    <property type="match status" value="1"/>
</dbReference>
<reference evidence="12 13" key="1">
    <citation type="journal article" date="2014" name="Nat. Commun.">
        <title>Physiological and genomic features of highly alkaliphilic hydrogen-utilizing Betaproteobacteria from a continental serpentinizing site.</title>
        <authorList>
            <person name="Suzuki S."/>
            <person name="Kuenen J.G."/>
            <person name="Schipper K."/>
            <person name="van der Velde S."/>
            <person name="Ishii S."/>
            <person name="Wu A."/>
            <person name="Sorokin D.Y."/>
            <person name="Tenney A."/>
            <person name="Meng X.Y."/>
            <person name="Morrill P.L."/>
            <person name="Kamagata Y."/>
            <person name="Muyzer G."/>
            <person name="Nealson K.H."/>
        </authorList>
    </citation>
    <scope>NUCLEOTIDE SEQUENCE [LARGE SCALE GENOMIC DNA]</scope>
    <source>
        <strain evidence="12 13">B1</strain>
    </source>
</reference>
<dbReference type="PROSITE" id="PS50885">
    <property type="entry name" value="HAMP"/>
    <property type="match status" value="1"/>
</dbReference>
<evidence type="ECO:0000313" key="13">
    <source>
        <dbReference type="Proteomes" id="UP000066014"/>
    </source>
</evidence>
<feature type="transmembrane region" description="Helical" evidence="9">
    <location>
        <begin position="80"/>
        <end position="100"/>
    </location>
</feature>
<dbReference type="PANTHER" id="PTHR32089:SF119">
    <property type="entry name" value="METHYL-ACCEPTING CHEMOTAXIS PROTEIN CTPL"/>
    <property type="match status" value="1"/>
</dbReference>
<evidence type="ECO:0000256" key="3">
    <source>
        <dbReference type="ARBA" id="ARBA00022989"/>
    </source>
</evidence>
<evidence type="ECO:0000256" key="4">
    <source>
        <dbReference type="ARBA" id="ARBA00023136"/>
    </source>
</evidence>
<feature type="transmembrane region" description="Helical" evidence="9">
    <location>
        <begin position="112"/>
        <end position="134"/>
    </location>
</feature>
<gene>
    <name evidence="12" type="ORF">SMCB_1573</name>
</gene>
<evidence type="ECO:0000256" key="5">
    <source>
        <dbReference type="ARBA" id="ARBA00023224"/>
    </source>
</evidence>
<evidence type="ECO:0000256" key="9">
    <source>
        <dbReference type="SAM" id="Phobius"/>
    </source>
</evidence>
<dbReference type="PROSITE" id="PS50111">
    <property type="entry name" value="CHEMOTAXIS_TRANSDUC_2"/>
    <property type="match status" value="1"/>
</dbReference>
<sequence length="496" mass="53626">MFAVFRRMFSAKAGSTPTEPVAAATSDLNPNDSAALALDPTPGRLESPDVEVAPTPDRPDRPDIDVIATADLSWWGASHWWVFFLLFLMLMVLSALQGWYNPQWAVPHNLPPGAWSVFAAGFGFLAVLSSLAMMGQLQRAALAQQEALVKSETLAREQEQETRRINEATQAAILRLMNELQRVAEGDLTQQATVSEDVTGAIADTVNYTVEELRSLVAQVQRTTERVGETSGRVESASNKLLSASSEQLHEIRQTAQSVLDMAVRIGRVSQQTQGAATAAQQSRQAAETGSRAVHEAIEGMNRIRQQMQETSKRIKRLGESTQEIGEITELIDDITEQTQVLALNAAIQAAAAGEAGRGFSVVAEEVQRLAERSADATSQIAARVRAIQVDTQDAVQAMEGSTREVVEGTKRSDNVGAALAEIDRLSVQVADLVAQIATTATHEAQQAGAVAKQIQHGFLVTEQASEGTRATVLQLRELAQLAEELRLSVTRFKIA</sequence>
<proteinExistence type="inferred from homology"/>
<dbReference type="EMBL" id="AP014569">
    <property type="protein sequence ID" value="BAO83801.1"/>
    <property type="molecule type" value="Genomic_DNA"/>
</dbReference>
<dbReference type="OrthoDB" id="9177152at2"/>
<name>A0A060NMQ2_9BURK</name>
<keyword evidence="2 9" id="KW-0812">Transmembrane</keyword>
<dbReference type="STRING" id="1458426.SMCB_1573"/>
<dbReference type="Proteomes" id="UP000066014">
    <property type="component" value="Chromosome"/>
</dbReference>
<keyword evidence="13" id="KW-1185">Reference proteome</keyword>
<keyword evidence="5 7" id="KW-0807">Transducer</keyword>
<dbReference type="AlphaFoldDB" id="A0A060NMQ2"/>
<keyword evidence="3 9" id="KW-1133">Transmembrane helix</keyword>